<keyword evidence="13" id="KW-0808">Transferase</keyword>
<dbReference type="RefSeq" id="WP_038637793.1">
    <property type="nucleotide sequence ID" value="NZ_CP009888.1"/>
</dbReference>
<dbReference type="FunFam" id="1.10.3810.10:FF:000003">
    <property type="entry name" value="Penicillin-binding protein 1a"/>
    <property type="match status" value="1"/>
</dbReference>
<evidence type="ECO:0000256" key="2">
    <source>
        <dbReference type="ARBA" id="ARBA00004249"/>
    </source>
</evidence>
<keyword evidence="10" id="KW-0121">Carboxypeptidase</keyword>
<feature type="domain" description="Penicillin-binding protein transpeptidase" evidence="29">
    <location>
        <begin position="431"/>
        <end position="689"/>
    </location>
</feature>
<evidence type="ECO:0000256" key="9">
    <source>
        <dbReference type="ARBA" id="ARBA00022519"/>
    </source>
</evidence>
<evidence type="ECO:0000313" key="33">
    <source>
        <dbReference type="Proteomes" id="UP000030341"/>
    </source>
</evidence>
<evidence type="ECO:0000256" key="27">
    <source>
        <dbReference type="ARBA" id="ARBA00060592"/>
    </source>
</evidence>
<dbReference type="Pfam" id="PF17092">
    <property type="entry name" value="PCB_OB"/>
    <property type="match status" value="1"/>
</dbReference>
<dbReference type="SUPFAM" id="SSF56601">
    <property type="entry name" value="beta-lactamase/transpeptidase-like"/>
    <property type="match status" value="1"/>
</dbReference>
<organism evidence="32 33">
    <name type="scientific">Pseudoalteromonas piratica</name>
    <dbReference type="NCBI Taxonomy" id="1348114"/>
    <lineage>
        <taxon>Bacteria</taxon>
        <taxon>Pseudomonadati</taxon>
        <taxon>Pseudomonadota</taxon>
        <taxon>Gammaproteobacteria</taxon>
        <taxon>Alteromonadales</taxon>
        <taxon>Pseudoalteromonadaceae</taxon>
        <taxon>Pseudoalteromonas</taxon>
    </lineage>
</organism>
<keyword evidence="19 28" id="KW-1133">Transmembrane helix</keyword>
<evidence type="ECO:0000256" key="18">
    <source>
        <dbReference type="ARBA" id="ARBA00022984"/>
    </source>
</evidence>
<evidence type="ECO:0000256" key="19">
    <source>
        <dbReference type="ARBA" id="ARBA00022989"/>
    </source>
</evidence>
<dbReference type="GO" id="GO:0006508">
    <property type="term" value="P:proteolysis"/>
    <property type="evidence" value="ECO:0007669"/>
    <property type="project" value="UniProtKB-KW"/>
</dbReference>
<gene>
    <name evidence="32" type="ORF">OM33_01460</name>
</gene>
<dbReference type="GO" id="GO:0008658">
    <property type="term" value="F:penicillin binding"/>
    <property type="evidence" value="ECO:0007669"/>
    <property type="project" value="InterPro"/>
</dbReference>
<evidence type="ECO:0000256" key="25">
    <source>
        <dbReference type="ARBA" id="ARBA00044770"/>
    </source>
</evidence>
<dbReference type="GO" id="GO:0046677">
    <property type="term" value="P:response to antibiotic"/>
    <property type="evidence" value="ECO:0007669"/>
    <property type="project" value="UniProtKB-KW"/>
</dbReference>
<comment type="function">
    <text evidence="1">Cell wall formation. Synthesis of cross-linked peptidoglycan from the lipid intermediates. The enzyme has a penicillin-insensitive transglycosylase N-terminal domain (formation of linear glycan strands) and a penicillin-sensitive transpeptidase C-terminal domain (cross-linking of the peptide subunits).</text>
</comment>
<name>A0A0A7EBT1_9GAMM</name>
<dbReference type="Pfam" id="PF00912">
    <property type="entry name" value="Transgly"/>
    <property type="match status" value="1"/>
</dbReference>
<keyword evidence="22" id="KW-0511">Multifunctional enzyme</keyword>
<dbReference type="STRING" id="1348114.OM33_01460"/>
<evidence type="ECO:0000256" key="3">
    <source>
        <dbReference type="ARBA" id="ARBA00004752"/>
    </source>
</evidence>
<dbReference type="GO" id="GO:0071555">
    <property type="term" value="P:cell wall organization"/>
    <property type="evidence" value="ECO:0007669"/>
    <property type="project" value="UniProtKB-KW"/>
</dbReference>
<dbReference type="PANTHER" id="PTHR32282">
    <property type="entry name" value="BINDING PROTEIN TRANSPEPTIDASE, PUTATIVE-RELATED"/>
    <property type="match status" value="1"/>
</dbReference>
<dbReference type="OrthoDB" id="9766909at2"/>
<proteinExistence type="inferred from homology"/>
<keyword evidence="21" id="KW-0046">Antibiotic resistance</keyword>
<dbReference type="HOGENOM" id="CLU_006354_2_4_6"/>
<accession>A0A0A7EBT1</accession>
<feature type="domain" description="Penicillin-binding protein OB-like" evidence="31">
    <location>
        <begin position="317"/>
        <end position="428"/>
    </location>
</feature>
<dbReference type="InterPro" id="IPR012338">
    <property type="entry name" value="Beta-lactam/transpept-like"/>
</dbReference>
<evidence type="ECO:0000256" key="17">
    <source>
        <dbReference type="ARBA" id="ARBA00022968"/>
    </source>
</evidence>
<dbReference type="SUPFAM" id="SSF53955">
    <property type="entry name" value="Lysozyme-like"/>
    <property type="match status" value="1"/>
</dbReference>
<evidence type="ECO:0000256" key="16">
    <source>
        <dbReference type="ARBA" id="ARBA00022960"/>
    </source>
</evidence>
<evidence type="ECO:0000256" key="12">
    <source>
        <dbReference type="ARBA" id="ARBA00022676"/>
    </source>
</evidence>
<dbReference type="InterPro" id="IPR050396">
    <property type="entry name" value="Glycosyltr_51/Transpeptidase"/>
</dbReference>
<evidence type="ECO:0000256" key="5">
    <source>
        <dbReference type="ARBA" id="ARBA00007739"/>
    </source>
</evidence>
<dbReference type="EC" id="3.4.16.4" evidence="6"/>
<sequence>MAFIKNFLRFIIICTILGTFAVVILYFYVKPELPSVAVLKDVQLQTPMQVFTKDGRLINQFGEKKRIPVTIDQIPQDFINAILATEDNRFYEHPGIDPIGIVRSAIVLITTGQKKQGASTITMQTARNFFLTREKAFMRKIKEVFIALHIESLMSKDEILTLYLNKIPLGHRSFGIGAAAQVYYGKDLQELTLAQLATIAGLPKAPSTLNPISYPERSKKRRNVVLHRMLVEGYITQSQYDDAKNAPVTARRHGTEIDFSSPYISEMIRAEMVARFGLEGAYNNGYKVFATIDSRNQAAAQKALMDNIHNYDQRHGFRGVKIYLWNSETDAFWSRDDILTYLQSVDEFGYLKAAVVEQTDEQNAYAILKDGSSITIDWDGLKWARSYVTHSRQGPAPTVTSDILHPGAFIWVQQNSSGQYQLSQMPDVSSAIVSLNPQNGAIKALVGGYSFEQSQYNRVTQAKRQVGSNIKPFIYSAAIEHGYSLGTIINDAPINSWNSAQRIAWRPENSPPNYDGPIRVRRALAQSKNVVAVRLLRGIGARNTVDHLLKFGFSPEDIKPHEALSLGAASLTPLEVARGMAAFANGGHLIEPYFIDRIEDAEGNVIYQAQPLVVCNLCTAEEVRDSYHYAPRIISEQNAFLIADAMKTAVYGEPGWVGTGWRAKDLKRNDLSGKTGTTNDVVDTWFSGFNSQIITTTWVGFDDPGKRLGRVQYNNNLTRNQFAGGESGARTAQPAWIAYMREALKGMPSAPIEQPEGLVSVRIDRKSGLLSRKTDKSSRFEYFIKGTAPTQFAQEEVPNLFDPYESNDVATTNEELF</sequence>
<keyword evidence="18" id="KW-0573">Peptidoglycan synthesis</keyword>
<keyword evidence="8" id="KW-1003">Cell membrane</keyword>
<evidence type="ECO:0000256" key="6">
    <source>
        <dbReference type="ARBA" id="ARBA00012448"/>
    </source>
</evidence>
<dbReference type="GO" id="GO:0008360">
    <property type="term" value="P:regulation of cell shape"/>
    <property type="evidence" value="ECO:0007669"/>
    <property type="project" value="UniProtKB-KW"/>
</dbReference>
<comment type="subcellular location">
    <subcellularLocation>
        <location evidence="2">Cell inner membrane</location>
        <topology evidence="2">Single-pass type II membrane protein</topology>
    </subcellularLocation>
</comment>
<evidence type="ECO:0000259" key="29">
    <source>
        <dbReference type="Pfam" id="PF00905"/>
    </source>
</evidence>
<evidence type="ECO:0000256" key="22">
    <source>
        <dbReference type="ARBA" id="ARBA00023268"/>
    </source>
</evidence>
<evidence type="ECO:0000259" key="30">
    <source>
        <dbReference type="Pfam" id="PF00912"/>
    </source>
</evidence>
<dbReference type="GO" id="GO:0005886">
    <property type="term" value="C:plasma membrane"/>
    <property type="evidence" value="ECO:0007669"/>
    <property type="project" value="UniProtKB-SubCell"/>
</dbReference>
<keyword evidence="14 28" id="KW-0812">Transmembrane</keyword>
<dbReference type="EC" id="2.4.99.28" evidence="25"/>
<dbReference type="PANTHER" id="PTHR32282:SF27">
    <property type="entry name" value="PENICILLIN-BINDING PROTEIN 1A"/>
    <property type="match status" value="1"/>
</dbReference>
<keyword evidence="12" id="KW-0328">Glycosyltransferase</keyword>
<dbReference type="Pfam" id="PF00905">
    <property type="entry name" value="Transpeptidase"/>
    <property type="match status" value="1"/>
</dbReference>
<dbReference type="eggNOG" id="COG5009">
    <property type="taxonomic scope" value="Bacteria"/>
</dbReference>
<evidence type="ECO:0000256" key="13">
    <source>
        <dbReference type="ARBA" id="ARBA00022679"/>
    </source>
</evidence>
<dbReference type="Proteomes" id="UP000030341">
    <property type="component" value="Chromosome 1"/>
</dbReference>
<evidence type="ECO:0000256" key="4">
    <source>
        <dbReference type="ARBA" id="ARBA00007090"/>
    </source>
</evidence>
<keyword evidence="17" id="KW-0735">Signal-anchor</keyword>
<evidence type="ECO:0000259" key="31">
    <source>
        <dbReference type="Pfam" id="PF17092"/>
    </source>
</evidence>
<evidence type="ECO:0000256" key="26">
    <source>
        <dbReference type="ARBA" id="ARBA00049902"/>
    </source>
</evidence>
<keyword evidence="33" id="KW-1185">Reference proteome</keyword>
<comment type="pathway">
    <text evidence="27">Glycan biosynthesis.</text>
</comment>
<dbReference type="EMBL" id="CP009888">
    <property type="protein sequence ID" value="AIY63968.1"/>
    <property type="molecule type" value="Genomic_DNA"/>
</dbReference>
<dbReference type="GO" id="GO:0008955">
    <property type="term" value="F:peptidoglycan glycosyltransferase activity"/>
    <property type="evidence" value="ECO:0007669"/>
    <property type="project" value="UniProtKB-EC"/>
</dbReference>
<evidence type="ECO:0000256" key="11">
    <source>
        <dbReference type="ARBA" id="ARBA00022670"/>
    </source>
</evidence>
<evidence type="ECO:0000256" key="24">
    <source>
        <dbReference type="ARBA" id="ARBA00034000"/>
    </source>
</evidence>
<reference evidence="32 33" key="1">
    <citation type="submission" date="2014-11" db="EMBL/GenBank/DDBJ databases">
        <title>Complete Genome Sequence of Pseudoalteromonas sp. Strain OCN003 Isolated from Kaneohe Bay, Oahu, Hawaii.</title>
        <authorList>
            <person name="Beurmann S."/>
            <person name="Videau P."/>
            <person name="Ushijima B."/>
            <person name="Smith A.M."/>
            <person name="Aeby G.S."/>
            <person name="Callahan S.M."/>
            <person name="Belcaid M."/>
        </authorList>
    </citation>
    <scope>NUCLEOTIDE SEQUENCE [LARGE SCALE GENOMIC DNA]</scope>
    <source>
        <strain evidence="32 33">OCN003</strain>
    </source>
</reference>
<dbReference type="UniPathway" id="UPA00219"/>
<evidence type="ECO:0000256" key="1">
    <source>
        <dbReference type="ARBA" id="ARBA00002624"/>
    </source>
</evidence>
<evidence type="ECO:0000256" key="21">
    <source>
        <dbReference type="ARBA" id="ARBA00023251"/>
    </source>
</evidence>
<evidence type="ECO:0000256" key="28">
    <source>
        <dbReference type="SAM" id="Phobius"/>
    </source>
</evidence>
<comment type="catalytic activity">
    <reaction evidence="24">
        <text>Preferential cleavage: (Ac)2-L-Lys-D-Ala-|-D-Ala. Also transpeptidation of peptidyl-alanyl moieties that are N-acyl substituents of D-alanine.</text>
        <dbReference type="EC" id="3.4.16.4"/>
    </reaction>
</comment>
<evidence type="ECO:0000256" key="10">
    <source>
        <dbReference type="ARBA" id="ARBA00022645"/>
    </source>
</evidence>
<comment type="similarity">
    <text evidence="4">In the C-terminal section; belongs to the transpeptidase family.</text>
</comment>
<protein>
    <recommendedName>
        <fullName evidence="7">Penicillin-binding protein 1A</fullName>
        <ecNumber evidence="25">2.4.99.28</ecNumber>
        <ecNumber evidence="6">3.4.16.4</ecNumber>
    </recommendedName>
</protein>
<dbReference type="AlphaFoldDB" id="A0A0A7EBT1"/>
<keyword evidence="11" id="KW-0645">Protease</keyword>
<dbReference type="NCBIfam" id="TIGR02074">
    <property type="entry name" value="PBP_1a_fam"/>
    <property type="match status" value="1"/>
</dbReference>
<dbReference type="InterPro" id="IPR023346">
    <property type="entry name" value="Lysozyme-like_dom_sf"/>
</dbReference>
<feature type="transmembrane region" description="Helical" evidence="28">
    <location>
        <begin position="7"/>
        <end position="29"/>
    </location>
</feature>
<dbReference type="Gene3D" id="1.10.3810.10">
    <property type="entry name" value="Biosynthetic peptidoglycan transglycosylase-like"/>
    <property type="match status" value="1"/>
</dbReference>
<evidence type="ECO:0000256" key="23">
    <source>
        <dbReference type="ARBA" id="ARBA00023316"/>
    </source>
</evidence>
<dbReference type="GO" id="GO:0030288">
    <property type="term" value="C:outer membrane-bounded periplasmic space"/>
    <property type="evidence" value="ECO:0007669"/>
    <property type="project" value="TreeGrafter"/>
</dbReference>
<dbReference type="GO" id="GO:0009252">
    <property type="term" value="P:peptidoglycan biosynthetic process"/>
    <property type="evidence" value="ECO:0007669"/>
    <property type="project" value="UniProtKB-UniPathway"/>
</dbReference>
<evidence type="ECO:0000256" key="7">
    <source>
        <dbReference type="ARBA" id="ARBA00018638"/>
    </source>
</evidence>
<evidence type="ECO:0000313" key="32">
    <source>
        <dbReference type="EMBL" id="AIY63968.1"/>
    </source>
</evidence>
<dbReference type="InterPro" id="IPR036950">
    <property type="entry name" value="PBP_transglycosylase"/>
</dbReference>
<dbReference type="InterPro" id="IPR031376">
    <property type="entry name" value="PCB_OB"/>
</dbReference>
<comment type="similarity">
    <text evidence="5">In the N-terminal section; belongs to the glycosyltransferase 51 family.</text>
</comment>
<keyword evidence="16" id="KW-0133">Cell shape</keyword>
<evidence type="ECO:0000256" key="20">
    <source>
        <dbReference type="ARBA" id="ARBA00023136"/>
    </source>
</evidence>
<evidence type="ECO:0000256" key="15">
    <source>
        <dbReference type="ARBA" id="ARBA00022801"/>
    </source>
</evidence>
<evidence type="ECO:0000256" key="8">
    <source>
        <dbReference type="ARBA" id="ARBA00022475"/>
    </source>
</evidence>
<dbReference type="InterPro" id="IPR001264">
    <property type="entry name" value="Glyco_trans_51"/>
</dbReference>
<keyword evidence="20 28" id="KW-0472">Membrane</keyword>
<feature type="domain" description="Glycosyl transferase family 51" evidence="30">
    <location>
        <begin position="55"/>
        <end position="229"/>
    </location>
</feature>
<comment type="pathway">
    <text evidence="3">Cell wall biogenesis; peptidoglycan biosynthesis.</text>
</comment>
<dbReference type="Gene3D" id="3.40.710.10">
    <property type="entry name" value="DD-peptidase/beta-lactamase superfamily"/>
    <property type="match status" value="2"/>
</dbReference>
<dbReference type="KEGG" id="pseo:OM33_01460"/>
<keyword evidence="23" id="KW-0961">Cell wall biogenesis/degradation</keyword>
<comment type="catalytic activity">
    <reaction evidence="26">
        <text>[GlcNAc-(1-&gt;4)-Mur2Ac(oyl-L-Ala-gamma-D-Glu-L-Lys-D-Ala-D-Ala)](n)-di-trans,octa-cis-undecaprenyl diphosphate + beta-D-GlcNAc-(1-&gt;4)-Mur2Ac(oyl-L-Ala-gamma-D-Glu-L-Lys-D-Ala-D-Ala)-di-trans,octa-cis-undecaprenyl diphosphate = [GlcNAc-(1-&gt;4)-Mur2Ac(oyl-L-Ala-gamma-D-Glu-L-Lys-D-Ala-D-Ala)](n+1)-di-trans,octa-cis-undecaprenyl diphosphate + di-trans,octa-cis-undecaprenyl diphosphate + H(+)</text>
        <dbReference type="Rhea" id="RHEA:23708"/>
        <dbReference type="Rhea" id="RHEA-COMP:9602"/>
        <dbReference type="Rhea" id="RHEA-COMP:9603"/>
        <dbReference type="ChEBI" id="CHEBI:15378"/>
        <dbReference type="ChEBI" id="CHEBI:58405"/>
        <dbReference type="ChEBI" id="CHEBI:60033"/>
        <dbReference type="ChEBI" id="CHEBI:78435"/>
        <dbReference type="EC" id="2.4.99.28"/>
    </reaction>
</comment>
<dbReference type="GO" id="GO:0009002">
    <property type="term" value="F:serine-type D-Ala-D-Ala carboxypeptidase activity"/>
    <property type="evidence" value="ECO:0007669"/>
    <property type="project" value="UniProtKB-EC"/>
</dbReference>
<keyword evidence="15" id="KW-0378">Hydrolase</keyword>
<keyword evidence="9" id="KW-0997">Cell inner membrane</keyword>
<evidence type="ECO:0000256" key="14">
    <source>
        <dbReference type="ARBA" id="ARBA00022692"/>
    </source>
</evidence>
<dbReference type="InterPro" id="IPR001460">
    <property type="entry name" value="PCN-bd_Tpept"/>
</dbReference>